<gene>
    <name evidence="1" type="ORF">Metlim_2111</name>
</gene>
<dbReference type="RefSeq" id="WP_004078446.1">
    <property type="nucleotide sequence ID" value="NZ_CM001436.1"/>
</dbReference>
<accession>H1Z0A1</accession>
<protein>
    <submittedName>
        <fullName evidence="1">Uncharacterized protein</fullName>
    </submittedName>
</protein>
<sequence>MNNNVHYWHKFFIRYCGAVYDITGRKFPNSVQINLLLKGNDKNGRLLHE</sequence>
<dbReference type="Proteomes" id="UP000005741">
    <property type="component" value="Chromosome"/>
</dbReference>
<organism evidence="1 2">
    <name type="scientific">Methanoplanus limicola DSM 2279</name>
    <dbReference type="NCBI Taxonomy" id="937775"/>
    <lineage>
        <taxon>Archaea</taxon>
        <taxon>Methanobacteriati</taxon>
        <taxon>Methanobacteriota</taxon>
        <taxon>Stenosarchaea group</taxon>
        <taxon>Methanomicrobia</taxon>
        <taxon>Methanomicrobiales</taxon>
        <taxon>Methanomicrobiaceae</taxon>
        <taxon>Methanoplanus</taxon>
    </lineage>
</organism>
<reference evidence="1 2" key="1">
    <citation type="submission" date="2011-10" db="EMBL/GenBank/DDBJ databases">
        <title>The Improved High-Quality Draft genome of Methanoplanus limicola DSM 2279.</title>
        <authorList>
            <consortium name="US DOE Joint Genome Institute (JGI-PGF)"/>
            <person name="Lucas S."/>
            <person name="Copeland A."/>
            <person name="Lapidus A."/>
            <person name="Glavina del Rio T."/>
            <person name="Dalin E."/>
            <person name="Tice H."/>
            <person name="Bruce D."/>
            <person name="Goodwin L."/>
            <person name="Pitluck S."/>
            <person name="Peters L."/>
            <person name="Mikhailova N."/>
            <person name="Lu M."/>
            <person name="Kyrpides N."/>
            <person name="Mavromatis K."/>
            <person name="Ivanova N."/>
            <person name="Markowitz V."/>
            <person name="Cheng J.-F."/>
            <person name="Hugenholtz P."/>
            <person name="Woyke T."/>
            <person name="Wu D."/>
            <person name="Wirth R."/>
            <person name="Brambilla E.-M."/>
            <person name="Klenk H.-P."/>
            <person name="Eisen J.A."/>
        </authorList>
    </citation>
    <scope>NUCLEOTIDE SEQUENCE [LARGE SCALE GENOMIC DNA]</scope>
    <source>
        <strain evidence="1 2">DSM 2279</strain>
    </source>
</reference>
<dbReference type="AlphaFoldDB" id="H1Z0A1"/>
<evidence type="ECO:0000313" key="1">
    <source>
        <dbReference type="EMBL" id="EHQ36193.1"/>
    </source>
</evidence>
<dbReference type="HOGENOM" id="CLU_3130855_0_0_2"/>
<keyword evidence="2" id="KW-1185">Reference proteome</keyword>
<dbReference type="EMBL" id="CM001436">
    <property type="protein sequence ID" value="EHQ36193.1"/>
    <property type="molecule type" value="Genomic_DNA"/>
</dbReference>
<proteinExistence type="predicted"/>
<evidence type="ECO:0000313" key="2">
    <source>
        <dbReference type="Proteomes" id="UP000005741"/>
    </source>
</evidence>
<dbReference type="InParanoid" id="H1Z0A1"/>
<name>H1Z0A1_9EURY</name>